<dbReference type="Pfam" id="PF00096">
    <property type="entry name" value="zf-C2H2"/>
    <property type="match status" value="1"/>
</dbReference>
<dbReference type="InterPro" id="IPR044300">
    <property type="entry name" value="STOP1/2"/>
</dbReference>
<dbReference type="GO" id="GO:0010447">
    <property type="term" value="P:response to acidic pH"/>
    <property type="evidence" value="ECO:0007669"/>
    <property type="project" value="InterPro"/>
</dbReference>
<dbReference type="Pfam" id="PF23118">
    <property type="entry name" value="zf-C2H2_STOP2_C"/>
    <property type="match status" value="1"/>
</dbReference>
<evidence type="ECO:0000256" key="4">
    <source>
        <dbReference type="ARBA" id="ARBA00022771"/>
    </source>
</evidence>
<dbReference type="PROSITE" id="PS50157">
    <property type="entry name" value="ZINC_FINGER_C2H2_2"/>
    <property type="match status" value="2"/>
</dbReference>
<feature type="region of interest" description="Disordered" evidence="10">
    <location>
        <begin position="316"/>
        <end position="338"/>
    </location>
</feature>
<feature type="region of interest" description="Disordered" evidence="10">
    <location>
        <begin position="434"/>
        <end position="468"/>
    </location>
</feature>
<evidence type="ECO:0000256" key="9">
    <source>
        <dbReference type="PROSITE-ProRule" id="PRU00042"/>
    </source>
</evidence>
<dbReference type="PANTHER" id="PTHR46352:SF1">
    <property type="entry name" value="PROTEIN SENSITIVE TO PROTON RHIZOTOXICITY 1"/>
    <property type="match status" value="1"/>
</dbReference>
<dbReference type="PANTHER" id="PTHR46352">
    <property type="entry name" value="PROTEIN SENSITIVE TO PROTON RHIZOTOXICITY 1"/>
    <property type="match status" value="1"/>
</dbReference>
<dbReference type="InterPro" id="IPR055187">
    <property type="entry name" value="C2CH-3rd_BIRD-IDD"/>
</dbReference>
<name>D5A9S2_PICSI</name>
<protein>
    <recommendedName>
        <fullName evidence="11">C2H2-type domain-containing protein</fullName>
    </recommendedName>
</protein>
<dbReference type="EMBL" id="BT122945">
    <property type="protein sequence ID" value="ADE76291.1"/>
    <property type="molecule type" value="mRNA"/>
</dbReference>
<dbReference type="InterPro" id="IPR036236">
    <property type="entry name" value="Znf_C2H2_sf"/>
</dbReference>
<proteinExistence type="evidence at transcript level"/>
<keyword evidence="6" id="KW-0805">Transcription regulation</keyword>
<dbReference type="GO" id="GO:0008270">
    <property type="term" value="F:zinc ion binding"/>
    <property type="evidence" value="ECO:0007669"/>
    <property type="project" value="UniProtKB-KW"/>
</dbReference>
<evidence type="ECO:0000256" key="8">
    <source>
        <dbReference type="ARBA" id="ARBA00023242"/>
    </source>
</evidence>
<dbReference type="AlphaFoldDB" id="D5A9S2"/>
<sequence>MADDSARLLEIVAMNTARAGHQGFKRVDPRFDPDGVREEGFFAEGSNTSRSTEYHAGEGFRGGQLQALSDLHQEEAAGNGGQYFDWSQPASTSEGLLQGSSNNLGAWPAMAAGLSSGAQAQTNTNLLAQAQTNTNLLLANLSVLQQKAQQLEAVVQEGHHDQPASGVISSILYELIVTAASVLFSVQNRGIANPESAEVQPIPDTAACVEIQAENRPPPVGVGFGKPPNPNGASDVGFAGGIDLQDEKSPVDIKAEGEEEEASPDDRFYEIIEINEDDILAEHTHFCEICGKGFRRDANVRMHMRAHGDEYKTNQALMSRPPDQANKLPAASSSSPTARRYSCPFERCRRNKNHRNFLPLKSITSLRNHYKRSHCPKMYTCHKCNKQFSVVGDLKTHGKHCGHNPWRCSCGTTFTRKDKLFGHVALFQGHKPLLPDHELARPPAPKRHKATSSGRATTAQSAGDDDDGNLTELLAGDLAGLADNKFQGYGAGDDDDLFFGPKVIQMGHRQNEVAIENRFTESDFWADFSGEFSDACR</sequence>
<evidence type="ECO:0000256" key="1">
    <source>
        <dbReference type="ARBA" id="ARBA00004123"/>
    </source>
</evidence>
<accession>D5A9S2</accession>
<dbReference type="InterPro" id="IPR059161">
    <property type="entry name" value="Znf-C2H2_STOP1/2_3rd"/>
</dbReference>
<dbReference type="InterPro" id="IPR013087">
    <property type="entry name" value="Znf_C2H2_type"/>
</dbReference>
<evidence type="ECO:0000256" key="2">
    <source>
        <dbReference type="ARBA" id="ARBA00022723"/>
    </source>
</evidence>
<feature type="domain" description="C2H2-type" evidence="11">
    <location>
        <begin position="285"/>
        <end position="312"/>
    </location>
</feature>
<comment type="subcellular location">
    <subcellularLocation>
        <location evidence="1">Nucleus</location>
    </subcellularLocation>
</comment>
<keyword evidence="5" id="KW-0862">Zinc</keyword>
<feature type="domain" description="C2H2-type" evidence="11">
    <location>
        <begin position="379"/>
        <end position="405"/>
    </location>
</feature>
<evidence type="ECO:0000256" key="5">
    <source>
        <dbReference type="ARBA" id="ARBA00022833"/>
    </source>
</evidence>
<dbReference type="Gene3D" id="3.30.160.60">
    <property type="entry name" value="Classic Zinc Finger"/>
    <property type="match status" value="2"/>
</dbReference>
<evidence type="ECO:0000256" key="10">
    <source>
        <dbReference type="SAM" id="MobiDB-lite"/>
    </source>
</evidence>
<evidence type="ECO:0000256" key="7">
    <source>
        <dbReference type="ARBA" id="ARBA00023163"/>
    </source>
</evidence>
<keyword evidence="7" id="KW-0804">Transcription</keyword>
<dbReference type="Pfam" id="PF22995">
    <property type="entry name" value="C2CH-3rd_BIRD-IDD"/>
    <property type="match status" value="1"/>
</dbReference>
<evidence type="ECO:0000256" key="6">
    <source>
        <dbReference type="ARBA" id="ARBA00023015"/>
    </source>
</evidence>
<organism evidence="12">
    <name type="scientific">Picea sitchensis</name>
    <name type="common">Sitka spruce</name>
    <name type="synonym">Pinus sitchensis</name>
    <dbReference type="NCBI Taxonomy" id="3332"/>
    <lineage>
        <taxon>Eukaryota</taxon>
        <taxon>Viridiplantae</taxon>
        <taxon>Streptophyta</taxon>
        <taxon>Embryophyta</taxon>
        <taxon>Tracheophyta</taxon>
        <taxon>Spermatophyta</taxon>
        <taxon>Pinopsida</taxon>
        <taxon>Pinidae</taxon>
        <taxon>Conifers I</taxon>
        <taxon>Pinales</taxon>
        <taxon>Pinaceae</taxon>
        <taxon>Picea</taxon>
    </lineage>
</organism>
<evidence type="ECO:0000313" key="12">
    <source>
        <dbReference type="EMBL" id="ADE76291.1"/>
    </source>
</evidence>
<feature type="compositionally biased region" description="Polar residues" evidence="10">
    <location>
        <begin position="451"/>
        <end position="461"/>
    </location>
</feature>
<dbReference type="PROSITE" id="PS00028">
    <property type="entry name" value="ZINC_FINGER_C2H2_1"/>
    <property type="match status" value="2"/>
</dbReference>
<dbReference type="Pfam" id="PF23115">
    <property type="entry name" value="zf-C2H2_STOP2_3rd"/>
    <property type="match status" value="1"/>
</dbReference>
<keyword evidence="3" id="KW-0677">Repeat</keyword>
<dbReference type="GO" id="GO:0010044">
    <property type="term" value="P:response to aluminum ion"/>
    <property type="evidence" value="ECO:0007669"/>
    <property type="project" value="InterPro"/>
</dbReference>
<keyword evidence="4 9" id="KW-0863">Zinc-finger</keyword>
<keyword evidence="2" id="KW-0479">Metal-binding</keyword>
<dbReference type="SUPFAM" id="SSF57667">
    <property type="entry name" value="beta-beta-alpha zinc fingers"/>
    <property type="match status" value="1"/>
</dbReference>
<dbReference type="InterPro" id="IPR058196">
    <property type="entry name" value="zf-C2H2_STOP1/2_C"/>
</dbReference>
<evidence type="ECO:0000259" key="11">
    <source>
        <dbReference type="PROSITE" id="PS50157"/>
    </source>
</evidence>
<dbReference type="SMART" id="SM00355">
    <property type="entry name" value="ZnF_C2H2"/>
    <property type="match status" value="3"/>
</dbReference>
<evidence type="ECO:0000256" key="3">
    <source>
        <dbReference type="ARBA" id="ARBA00022737"/>
    </source>
</evidence>
<keyword evidence="8" id="KW-0539">Nucleus</keyword>
<reference evidence="12" key="1">
    <citation type="submission" date="2010-04" db="EMBL/GenBank/DDBJ databases">
        <authorList>
            <person name="Reid K.E."/>
            <person name="Liao N."/>
            <person name="Chan S."/>
            <person name="Docking R."/>
            <person name="Taylor G."/>
            <person name="Moore R."/>
            <person name="Mayo M."/>
            <person name="Munro S."/>
            <person name="King J."/>
            <person name="Yanchuk A."/>
            <person name="Holt R."/>
            <person name="Jones S."/>
            <person name="Marra M."/>
            <person name="Ritland C.E."/>
            <person name="Ritland K."/>
            <person name="Bohlmann J."/>
        </authorList>
    </citation>
    <scope>NUCLEOTIDE SEQUENCE</scope>
    <source>
        <tissue evidence="12">Bud</tissue>
    </source>
</reference>